<dbReference type="Gene3D" id="2.160.20.10">
    <property type="entry name" value="Single-stranded right-handed beta-helix, Pectin lyase-like"/>
    <property type="match status" value="2"/>
</dbReference>
<keyword evidence="5" id="KW-1185">Reference proteome</keyword>
<keyword evidence="2" id="KW-0732">Signal</keyword>
<comment type="caution">
    <text evidence="4">The sequence shown here is derived from an EMBL/GenBank/DDBJ whole genome shotgun (WGS) entry which is preliminary data.</text>
</comment>
<dbReference type="InterPro" id="IPR012334">
    <property type="entry name" value="Pectin_lyas_fold"/>
</dbReference>
<keyword evidence="1" id="KW-0472">Membrane</keyword>
<name>A0ABP0CGQ8_9PEZI</name>
<reference evidence="4 5" key="1">
    <citation type="submission" date="2024-01" db="EMBL/GenBank/DDBJ databases">
        <authorList>
            <person name="Allen C."/>
            <person name="Tagirdzhanova G."/>
        </authorList>
    </citation>
    <scope>NUCLEOTIDE SEQUENCE [LARGE SCALE GENOMIC DNA]</scope>
</reference>
<feature type="signal peptide" evidence="2">
    <location>
        <begin position="1"/>
        <end position="21"/>
    </location>
</feature>
<evidence type="ECO:0000256" key="1">
    <source>
        <dbReference type="SAM" id="Phobius"/>
    </source>
</evidence>
<dbReference type="Proteomes" id="UP001642482">
    <property type="component" value="Unassembled WGS sequence"/>
</dbReference>
<evidence type="ECO:0000259" key="3">
    <source>
        <dbReference type="Pfam" id="PF12708"/>
    </source>
</evidence>
<sequence>MHFSTAVVWLVATSMASIAAAAASAEQLAAASRIVDDAIAKMIVLNNARIANPIRNHYGSKPKIQDSSSQSRLLAITPEIAAAAAVVAEADWAATGGNATVTRRDPQAAPFWMESIARKGSVPWGSDANYKVFRNVVTDYGADPTGAKDSTAAIQKAISDGSRCGAKCGGSTTKNAIAYIPHGTYLVSTSISVYFGTQVIGDANSPPTLVASPRFVGLGLLSTDVYVNSGGSGSDGLSLEWYINTGRFYSQIRNINIDIRKANAKANICALHYQVAQATSLHNVHLIANSSTNQRGMFAENGSGGVMSQVTFTGGDVGFYGGNQQFTSTQITFNGCNTAAQLLWDWGWVWKSVSVRNVDVGFELMADNGTGHVGAVTFMDSEFVSISKSAIVMPQPADKAGTGSTGLILDNVNLGANIADNSTKEILKAGYYKQWTVGSTYTGGKRTWQSGQVRDYDREPSLLGIKTPDLGVGDPRRGIKLPYAPYYERQRNQYEDKSASDFVHTKDNGAKGDGVTDDTAAVADLLIKYGDGSKIVFVDAGTYIMTSTVTVPKDAKIVGEAWAQFAASGKYFSNASDPHPMLQVGEVGDRGSVEIQDLILTTKGGTAGVVLMEWNVAADTLGSAALWDVHARVGGATGTELTPAECPPSTTSTDDAKCQAASLMLHITDGASGYFDNMWLWVADHLIDDPDLNDANNTMPQLSVYVARGMLIESREATWLYGTASEHSVYYQYNFNRAQNIFTTMIQSEAPYYQPMPTPPVPFGGDVVGLFTGDPWFGGDSGCAKTDDLAGCDSGWAVLLRGCQNIHIGSAGTYAWFRSYSEDCIDTQQCQKTLWLVDYNDNNVTLNHVVGIGSKNILSANGKAIDAKSNMAVTSHPFWSHISVFDVDDSGSDGGSDLNDGNDPDPPPADCNATYTDLDSVNNDSDKIDGDCLPVYMLQALQSMLGKAMDDYNGILKTDYDTKFNDFADAMKMEWSNNLNDFYHDHTDEFFNCFQAVPTDTPHVYHNESIACPPNHIDGHAYNLYLVPKNVTDLGDFLTKTYGIDIDWTYGQAIQIAPCIDNYCDEWGTMFGSLALKPDFAVPNPKDSIGKSLDNIKALPALLTHTSVWLNVRFYGPDDDPADAVDGSAVPVFMIQQAVQSMHDIYKAGEKIESDRLKNLILTCITAILFVLPGLGEILASLTDIAMIARMATALSEIGGTAQGAYDLATNKDNLALAIFSFLLGFVGLKGALKGTWSDAAALRRKMTQADIDGMGDIVKLGASTTAQITAKVCKLI</sequence>
<proteinExistence type="predicted"/>
<dbReference type="PANTHER" id="PTHR33928:SF2">
    <property type="entry name" value="PECTATE LYASE SUPERFAMILY PROTEIN DOMAIN-CONTAINING PROTEIN-RELATED"/>
    <property type="match status" value="1"/>
</dbReference>
<organism evidence="4 5">
    <name type="scientific">Sporothrix eucalyptigena</name>
    <dbReference type="NCBI Taxonomy" id="1812306"/>
    <lineage>
        <taxon>Eukaryota</taxon>
        <taxon>Fungi</taxon>
        <taxon>Dikarya</taxon>
        <taxon>Ascomycota</taxon>
        <taxon>Pezizomycotina</taxon>
        <taxon>Sordariomycetes</taxon>
        <taxon>Sordariomycetidae</taxon>
        <taxon>Ophiostomatales</taxon>
        <taxon>Ophiostomataceae</taxon>
        <taxon>Sporothrix</taxon>
    </lineage>
</organism>
<keyword evidence="1" id="KW-0812">Transmembrane</keyword>
<feature type="transmembrane region" description="Helical" evidence="1">
    <location>
        <begin position="1160"/>
        <end position="1182"/>
    </location>
</feature>
<dbReference type="InterPro" id="IPR024535">
    <property type="entry name" value="RHGA/B-epi-like_pectate_lyase"/>
</dbReference>
<dbReference type="CDD" id="cd23668">
    <property type="entry name" value="GH55_beta13glucanase-like"/>
    <property type="match status" value="1"/>
</dbReference>
<feature type="domain" description="Rhamnogalacturonase A/B/Epimerase-like pectate lyase" evidence="3">
    <location>
        <begin position="502"/>
        <end position="564"/>
    </location>
</feature>
<feature type="domain" description="Rhamnogalacturonase A/B/Epimerase-like pectate lyase" evidence="3">
    <location>
        <begin position="133"/>
        <end position="362"/>
    </location>
</feature>
<evidence type="ECO:0000256" key="2">
    <source>
        <dbReference type="SAM" id="SignalP"/>
    </source>
</evidence>
<dbReference type="InterPro" id="IPR039279">
    <property type="entry name" value="QRT3-like"/>
</dbReference>
<dbReference type="EMBL" id="CAWUHD010000092">
    <property type="protein sequence ID" value="CAK7230270.1"/>
    <property type="molecule type" value="Genomic_DNA"/>
</dbReference>
<evidence type="ECO:0000313" key="5">
    <source>
        <dbReference type="Proteomes" id="UP001642482"/>
    </source>
</evidence>
<accession>A0ABP0CGQ8</accession>
<feature type="chain" id="PRO_5046059734" description="Rhamnogalacturonase A/B/Epimerase-like pectate lyase domain-containing protein" evidence="2">
    <location>
        <begin position="22"/>
        <end position="1277"/>
    </location>
</feature>
<gene>
    <name evidence="4" type="ORF">SEUCBS140593_007528</name>
</gene>
<protein>
    <recommendedName>
        <fullName evidence="3">Rhamnogalacturonase A/B/Epimerase-like pectate lyase domain-containing protein</fullName>
    </recommendedName>
</protein>
<dbReference type="PANTHER" id="PTHR33928">
    <property type="entry name" value="POLYGALACTURONASE QRT3"/>
    <property type="match status" value="1"/>
</dbReference>
<dbReference type="InterPro" id="IPR011050">
    <property type="entry name" value="Pectin_lyase_fold/virulence"/>
</dbReference>
<dbReference type="Pfam" id="PF12708">
    <property type="entry name" value="Pect-lyase_RHGA_epim"/>
    <property type="match status" value="2"/>
</dbReference>
<evidence type="ECO:0000313" key="4">
    <source>
        <dbReference type="EMBL" id="CAK7230270.1"/>
    </source>
</evidence>
<keyword evidence="1" id="KW-1133">Transmembrane helix</keyword>
<dbReference type="SUPFAM" id="SSF51126">
    <property type="entry name" value="Pectin lyase-like"/>
    <property type="match status" value="2"/>
</dbReference>